<comment type="caution">
    <text evidence="3">The sequence shown here is derived from an EMBL/GenBank/DDBJ whole genome shotgun (WGS) entry which is preliminary data.</text>
</comment>
<dbReference type="InterPro" id="IPR003675">
    <property type="entry name" value="Rce1/LyrA-like_dom"/>
</dbReference>
<feature type="transmembrane region" description="Helical" evidence="1">
    <location>
        <begin position="31"/>
        <end position="52"/>
    </location>
</feature>
<protein>
    <submittedName>
        <fullName evidence="3">CPBP family intramembrane metalloprotease</fullName>
    </submittedName>
</protein>
<keyword evidence="3" id="KW-0378">Hydrolase</keyword>
<keyword evidence="1" id="KW-0472">Membrane</keyword>
<feature type="transmembrane region" description="Helical" evidence="1">
    <location>
        <begin position="7"/>
        <end position="25"/>
    </location>
</feature>
<dbReference type="EMBL" id="JAHLQO010000001">
    <property type="protein sequence ID" value="MBU5668549.1"/>
    <property type="molecule type" value="Genomic_DNA"/>
</dbReference>
<feature type="transmembrane region" description="Helical" evidence="1">
    <location>
        <begin position="130"/>
        <end position="150"/>
    </location>
</feature>
<sequence>MKKDLKVFLAVSFIIPFIMDFLIYYCKLKGIGYDIYPLIQMFFPFLGAMAVMKSERKDILKLSIFKIYSLIVIINIFLGIFNLFNDDIINLLSSFLVLIGSVVTLILLLLMDKEKRVELSLNNPNIKITLVFCVYFIISYFLRGFISFAVEGKISDFIEILSADNLFKPIGFILTSFLVFLPFIGEEYGWRAYLTPRLNEIYGHKKALFISGFIWGIWHLPLNLFYYSESVLSSQILSIFNQIGFCIFLGIFLSYAYNRTGSIWTAVIIHLLNNNMAVIYSNTNSSNVIRNNHYDLKSTVTSIILAAIFYGIFIFSRYIKNEHMWQSSIYEDINSD</sequence>
<feature type="transmembrane region" description="Helical" evidence="1">
    <location>
        <begin position="263"/>
        <end position="280"/>
    </location>
</feature>
<dbReference type="Proteomes" id="UP000783742">
    <property type="component" value="Unassembled WGS sequence"/>
</dbReference>
<feature type="transmembrane region" description="Helical" evidence="1">
    <location>
        <begin position="64"/>
        <end position="84"/>
    </location>
</feature>
<keyword evidence="1" id="KW-1133">Transmembrane helix</keyword>
<feature type="transmembrane region" description="Helical" evidence="1">
    <location>
        <begin position="90"/>
        <end position="110"/>
    </location>
</feature>
<dbReference type="Pfam" id="PF02517">
    <property type="entry name" value="Rce1-like"/>
    <property type="match status" value="1"/>
</dbReference>
<keyword evidence="3" id="KW-0645">Protease</keyword>
<evidence type="ECO:0000313" key="3">
    <source>
        <dbReference type="EMBL" id="MBU5668549.1"/>
    </source>
</evidence>
<dbReference type="PANTHER" id="PTHR35797:SF1">
    <property type="entry name" value="PROTEASE"/>
    <property type="match status" value="1"/>
</dbReference>
<dbReference type="GO" id="GO:0008237">
    <property type="term" value="F:metallopeptidase activity"/>
    <property type="evidence" value="ECO:0007669"/>
    <property type="project" value="UniProtKB-KW"/>
</dbReference>
<dbReference type="RefSeq" id="WP_216548339.1">
    <property type="nucleotide sequence ID" value="NZ_JAHLQO010000001.1"/>
</dbReference>
<keyword evidence="3" id="KW-0482">Metalloprotease</keyword>
<feature type="transmembrane region" description="Helical" evidence="1">
    <location>
        <begin position="239"/>
        <end position="256"/>
    </location>
</feature>
<reference evidence="3 4" key="1">
    <citation type="submission" date="2021-06" db="EMBL/GenBank/DDBJ databases">
        <authorList>
            <person name="Sun Q."/>
            <person name="Li D."/>
        </authorList>
    </citation>
    <scope>NUCLEOTIDE SEQUENCE [LARGE SCALE GENOMIC DNA]</scope>
    <source>
        <strain evidence="3 4">MSJ-1</strain>
    </source>
</reference>
<evidence type="ECO:0000256" key="1">
    <source>
        <dbReference type="SAM" id="Phobius"/>
    </source>
</evidence>
<evidence type="ECO:0000259" key="2">
    <source>
        <dbReference type="Pfam" id="PF02517"/>
    </source>
</evidence>
<gene>
    <name evidence="3" type="ORF">KQI68_01710</name>
</gene>
<name>A0ABS6FEE5_9FIRM</name>
<feature type="transmembrane region" description="Helical" evidence="1">
    <location>
        <begin position="300"/>
        <end position="319"/>
    </location>
</feature>
<organism evidence="3 4">
    <name type="scientific">Peptoniphilus ovalis</name>
    <dbReference type="NCBI Taxonomy" id="2841503"/>
    <lineage>
        <taxon>Bacteria</taxon>
        <taxon>Bacillati</taxon>
        <taxon>Bacillota</taxon>
        <taxon>Tissierellia</taxon>
        <taxon>Tissierellales</taxon>
        <taxon>Peptoniphilaceae</taxon>
        <taxon>Peptoniphilus</taxon>
    </lineage>
</organism>
<feature type="transmembrane region" description="Helical" evidence="1">
    <location>
        <begin position="207"/>
        <end position="227"/>
    </location>
</feature>
<dbReference type="PANTHER" id="PTHR35797">
    <property type="entry name" value="PROTEASE-RELATED"/>
    <property type="match status" value="1"/>
</dbReference>
<keyword evidence="4" id="KW-1185">Reference proteome</keyword>
<feature type="transmembrane region" description="Helical" evidence="1">
    <location>
        <begin position="170"/>
        <end position="186"/>
    </location>
</feature>
<keyword evidence="1" id="KW-0812">Transmembrane</keyword>
<feature type="domain" description="CAAX prenyl protease 2/Lysostaphin resistance protein A-like" evidence="2">
    <location>
        <begin position="173"/>
        <end position="275"/>
    </location>
</feature>
<accession>A0ABS6FEE5</accession>
<proteinExistence type="predicted"/>
<evidence type="ECO:0000313" key="4">
    <source>
        <dbReference type="Proteomes" id="UP000783742"/>
    </source>
</evidence>
<dbReference type="InterPro" id="IPR042150">
    <property type="entry name" value="MmRce1-like"/>
</dbReference>